<dbReference type="RefSeq" id="WP_132079508.1">
    <property type="nucleotide sequence ID" value="NZ_DAIMLW010000003.1"/>
</dbReference>
<protein>
    <submittedName>
        <fullName evidence="1">Uncharacterized protein</fullName>
    </submittedName>
</protein>
<dbReference type="EMBL" id="SLUI01000006">
    <property type="protein sequence ID" value="TCL37253.1"/>
    <property type="molecule type" value="Genomic_DNA"/>
</dbReference>
<sequence>MAVYETTVLTNRMPLRKLITAAITGTLEDTLVFSQAMTRFVAHNTGTEPLTFSINGDPDLTDTLAAGEAIDDEFPEFDHVILSGTVGSAYKVRVG</sequence>
<dbReference type="OrthoDB" id="9841424at2"/>
<organism evidence="1 2">
    <name type="scientific">Anaerospora hongkongensis</name>
    <dbReference type="NCBI Taxonomy" id="244830"/>
    <lineage>
        <taxon>Bacteria</taxon>
        <taxon>Bacillati</taxon>
        <taxon>Bacillota</taxon>
        <taxon>Negativicutes</taxon>
        <taxon>Selenomonadales</taxon>
        <taxon>Sporomusaceae</taxon>
        <taxon>Anaerospora</taxon>
    </lineage>
</organism>
<evidence type="ECO:0000313" key="1">
    <source>
        <dbReference type="EMBL" id="TCL37253.1"/>
    </source>
</evidence>
<evidence type="ECO:0000313" key="2">
    <source>
        <dbReference type="Proteomes" id="UP000295063"/>
    </source>
</evidence>
<proteinExistence type="predicted"/>
<comment type="caution">
    <text evidence="1">The sequence shown here is derived from an EMBL/GenBank/DDBJ whole genome shotgun (WGS) entry which is preliminary data.</text>
</comment>
<dbReference type="AlphaFoldDB" id="A0A4R1PZW2"/>
<name>A0A4R1PZW2_9FIRM</name>
<gene>
    <name evidence="1" type="ORF">EV210_106122</name>
</gene>
<dbReference type="Proteomes" id="UP000295063">
    <property type="component" value="Unassembled WGS sequence"/>
</dbReference>
<keyword evidence="2" id="KW-1185">Reference proteome</keyword>
<accession>A0A4R1PZW2</accession>
<reference evidence="1 2" key="1">
    <citation type="submission" date="2019-03" db="EMBL/GenBank/DDBJ databases">
        <title>Genomic Encyclopedia of Type Strains, Phase IV (KMG-IV): sequencing the most valuable type-strain genomes for metagenomic binning, comparative biology and taxonomic classification.</title>
        <authorList>
            <person name="Goeker M."/>
        </authorList>
    </citation>
    <scope>NUCLEOTIDE SEQUENCE [LARGE SCALE GENOMIC DNA]</scope>
    <source>
        <strain evidence="1 2">DSM 15969</strain>
    </source>
</reference>